<dbReference type="Pfam" id="PF07883">
    <property type="entry name" value="Cupin_2"/>
    <property type="match status" value="1"/>
</dbReference>
<proteinExistence type="predicted"/>
<protein>
    <submittedName>
        <fullName evidence="2">Cupin domain</fullName>
    </submittedName>
</protein>
<organism evidence="2 3">
    <name type="scientific">Marinomonas pollencensis</name>
    <dbReference type="NCBI Taxonomy" id="491954"/>
    <lineage>
        <taxon>Bacteria</taxon>
        <taxon>Pseudomonadati</taxon>
        <taxon>Pseudomonadota</taxon>
        <taxon>Gammaproteobacteria</taxon>
        <taxon>Oceanospirillales</taxon>
        <taxon>Oceanospirillaceae</taxon>
        <taxon>Marinomonas</taxon>
    </lineage>
</organism>
<feature type="domain" description="Cupin type-2" evidence="1">
    <location>
        <begin position="39"/>
        <end position="102"/>
    </location>
</feature>
<dbReference type="InterPro" id="IPR014710">
    <property type="entry name" value="RmlC-like_jellyroll"/>
</dbReference>
<keyword evidence="3" id="KW-1185">Reference proteome</keyword>
<dbReference type="AlphaFoldDB" id="A0A3E0DLK0"/>
<dbReference type="PANTHER" id="PTHR40112">
    <property type="entry name" value="H2HPP ISOMERASE"/>
    <property type="match status" value="1"/>
</dbReference>
<dbReference type="InterPro" id="IPR052535">
    <property type="entry name" value="Bacilysin_H2HPP_isomerase"/>
</dbReference>
<dbReference type="Proteomes" id="UP000256542">
    <property type="component" value="Unassembled WGS sequence"/>
</dbReference>
<reference evidence="2 3" key="1">
    <citation type="submission" date="2018-08" db="EMBL/GenBank/DDBJ databases">
        <title>Genomic Encyclopedia of Type Strains, Phase III (KMG-III): the genomes of soil and plant-associated and newly described type strains.</title>
        <authorList>
            <person name="Whitman W."/>
        </authorList>
    </citation>
    <scope>NUCLEOTIDE SEQUENCE [LARGE SCALE GENOMIC DNA]</scope>
    <source>
        <strain evidence="2 3">CECT 7375</strain>
    </source>
</reference>
<dbReference type="SUPFAM" id="SSF51182">
    <property type="entry name" value="RmlC-like cupins"/>
    <property type="match status" value="1"/>
</dbReference>
<comment type="caution">
    <text evidence="2">The sequence shown here is derived from an EMBL/GenBank/DDBJ whole genome shotgun (WGS) entry which is preliminary data.</text>
</comment>
<name>A0A3E0DLK0_9GAMM</name>
<dbReference type="InterPro" id="IPR011051">
    <property type="entry name" value="RmlC_Cupin_sf"/>
</dbReference>
<dbReference type="Gene3D" id="2.60.120.10">
    <property type="entry name" value="Jelly Rolls"/>
    <property type="match status" value="1"/>
</dbReference>
<dbReference type="EMBL" id="QUNG01000005">
    <property type="protein sequence ID" value="REG83678.1"/>
    <property type="molecule type" value="Genomic_DNA"/>
</dbReference>
<evidence type="ECO:0000313" key="3">
    <source>
        <dbReference type="Proteomes" id="UP000256542"/>
    </source>
</evidence>
<dbReference type="PANTHER" id="PTHR40112:SF1">
    <property type="entry name" value="H2HPP ISOMERASE"/>
    <property type="match status" value="1"/>
</dbReference>
<dbReference type="InterPro" id="IPR013096">
    <property type="entry name" value="Cupin_2"/>
</dbReference>
<evidence type="ECO:0000313" key="2">
    <source>
        <dbReference type="EMBL" id="REG83678.1"/>
    </source>
</evidence>
<gene>
    <name evidence="2" type="ORF">DFP81_10544</name>
</gene>
<sequence length="144" mass="16084">MENARIDAVVNKYQDIPIQKFGEGIDLRRLNMKTVAMTWVEMKEGYASPLHRHEDEQTVAVISGRLRARSGPQGEEVYCEMGPGDILTVPSNVIHQVEALEDAVFCEAFGPGPNLEKGIQTVYMRKQQKAAQKVKAAEQAEKNN</sequence>
<evidence type="ECO:0000259" key="1">
    <source>
        <dbReference type="Pfam" id="PF07883"/>
    </source>
</evidence>
<accession>A0A3E0DLK0</accession>
<dbReference type="RefSeq" id="WP_181903065.1">
    <property type="nucleotide sequence ID" value="NZ_QUNG01000005.1"/>
</dbReference>